<organism evidence="1 2">
    <name type="scientific">Trifolium medium</name>
    <dbReference type="NCBI Taxonomy" id="97028"/>
    <lineage>
        <taxon>Eukaryota</taxon>
        <taxon>Viridiplantae</taxon>
        <taxon>Streptophyta</taxon>
        <taxon>Embryophyta</taxon>
        <taxon>Tracheophyta</taxon>
        <taxon>Spermatophyta</taxon>
        <taxon>Magnoliopsida</taxon>
        <taxon>eudicotyledons</taxon>
        <taxon>Gunneridae</taxon>
        <taxon>Pentapetalae</taxon>
        <taxon>rosids</taxon>
        <taxon>fabids</taxon>
        <taxon>Fabales</taxon>
        <taxon>Fabaceae</taxon>
        <taxon>Papilionoideae</taxon>
        <taxon>50 kb inversion clade</taxon>
        <taxon>NPAAA clade</taxon>
        <taxon>Hologalegina</taxon>
        <taxon>IRL clade</taxon>
        <taxon>Trifolieae</taxon>
        <taxon>Trifolium</taxon>
    </lineage>
</organism>
<keyword evidence="1" id="KW-0472">Membrane</keyword>
<dbReference type="GO" id="GO:0005783">
    <property type="term" value="C:endoplasmic reticulum"/>
    <property type="evidence" value="ECO:0007669"/>
    <property type="project" value="TreeGrafter"/>
</dbReference>
<feature type="non-terminal residue" evidence="1">
    <location>
        <position position="1"/>
    </location>
</feature>
<comment type="caution">
    <text evidence="1">The sequence shown here is derived from an EMBL/GenBank/DDBJ whole genome shotgun (WGS) entry which is preliminary data.</text>
</comment>
<protein>
    <submittedName>
        <fullName evidence="1">Transmembrane protein 214-A</fullName>
    </submittedName>
</protein>
<dbReference type="GO" id="GO:0005794">
    <property type="term" value="C:Golgi apparatus"/>
    <property type="evidence" value="ECO:0007669"/>
    <property type="project" value="TreeGrafter"/>
</dbReference>
<evidence type="ECO:0000313" key="2">
    <source>
        <dbReference type="Proteomes" id="UP000265520"/>
    </source>
</evidence>
<dbReference type="Proteomes" id="UP000265520">
    <property type="component" value="Unassembled WGS sequence"/>
</dbReference>
<name>A0A392PXQ7_9FABA</name>
<accession>A0A392PXQ7</accession>
<reference evidence="1 2" key="1">
    <citation type="journal article" date="2018" name="Front. Plant Sci.">
        <title>Red Clover (Trifolium pratense) and Zigzag Clover (T. medium) - A Picture of Genomic Similarities and Differences.</title>
        <authorList>
            <person name="Dluhosova J."/>
            <person name="Istvanek J."/>
            <person name="Nedelnik J."/>
            <person name="Repkova J."/>
        </authorList>
    </citation>
    <scope>NUCLEOTIDE SEQUENCE [LARGE SCALE GENOMIC DNA]</scope>
    <source>
        <strain evidence="2">cv. 10/8</strain>
        <tissue evidence="1">Leaf</tissue>
    </source>
</reference>
<dbReference type="EMBL" id="LXQA010100212">
    <property type="protein sequence ID" value="MCI16299.1"/>
    <property type="molecule type" value="Genomic_DNA"/>
</dbReference>
<evidence type="ECO:0000313" key="1">
    <source>
        <dbReference type="EMBL" id="MCI16299.1"/>
    </source>
</evidence>
<dbReference type="AlphaFoldDB" id="A0A392PXQ7"/>
<dbReference type="InterPro" id="IPR019308">
    <property type="entry name" value="TMEM214"/>
</dbReference>
<proteinExistence type="predicted"/>
<dbReference type="PANTHER" id="PTHR13448:SF14">
    <property type="entry name" value="F26K24.17 PROTEIN"/>
    <property type="match status" value="1"/>
</dbReference>
<keyword evidence="2" id="KW-1185">Reference proteome</keyword>
<dbReference type="PANTHER" id="PTHR13448">
    <property type="entry name" value="TRANSMEMBRANE PROTEIN 214"/>
    <property type="match status" value="1"/>
</dbReference>
<keyword evidence="1" id="KW-0812">Transmembrane</keyword>
<sequence>VAIFVGLAMVLRRKPDALISVLPTLRENTKYQGQDKLPVITWMVAQASVGDLSVGLYAWSRNVLPIVVGKSGNPQTRDLVLQLVEKYNLVYS</sequence>